<keyword evidence="2" id="KW-1185">Reference proteome</keyword>
<proteinExistence type="predicted"/>
<protein>
    <recommendedName>
        <fullName evidence="3">DNA-binding protein</fullName>
    </recommendedName>
</protein>
<name>A0ABW3PNU4_9LACO</name>
<evidence type="ECO:0008006" key="3">
    <source>
        <dbReference type="Google" id="ProtNLM"/>
    </source>
</evidence>
<organism evidence="1 2">
    <name type="scientific">Lentilactobacillus raoultii</name>
    <dbReference type="NCBI Taxonomy" id="1987503"/>
    <lineage>
        <taxon>Bacteria</taxon>
        <taxon>Bacillati</taxon>
        <taxon>Bacillota</taxon>
        <taxon>Bacilli</taxon>
        <taxon>Lactobacillales</taxon>
        <taxon>Lactobacillaceae</taxon>
        <taxon>Lentilactobacillus</taxon>
    </lineage>
</organism>
<sequence>MTEPLQVKLPEEASEELRQQVFAAISVAVDQAKRKANQGEWIANKTGLAAYLGVSTDVITRMVKELGLPTHHLSVCPKITFFNRDEVNSFILNNGYIK</sequence>
<evidence type="ECO:0000313" key="2">
    <source>
        <dbReference type="Proteomes" id="UP001597156"/>
    </source>
</evidence>
<comment type="caution">
    <text evidence="1">The sequence shown here is derived from an EMBL/GenBank/DDBJ whole genome shotgun (WGS) entry which is preliminary data.</text>
</comment>
<dbReference type="EMBL" id="JBHTLH010000043">
    <property type="protein sequence ID" value="MFD1126268.1"/>
    <property type="molecule type" value="Genomic_DNA"/>
</dbReference>
<dbReference type="RefSeq" id="WP_121977253.1">
    <property type="nucleotide sequence ID" value="NZ_JBHTLH010000043.1"/>
</dbReference>
<dbReference type="Proteomes" id="UP001597156">
    <property type="component" value="Unassembled WGS sequence"/>
</dbReference>
<gene>
    <name evidence="1" type="ORF">ACFQ22_13045</name>
</gene>
<evidence type="ECO:0000313" key="1">
    <source>
        <dbReference type="EMBL" id="MFD1126268.1"/>
    </source>
</evidence>
<reference evidence="2" key="1">
    <citation type="journal article" date="2019" name="Int. J. Syst. Evol. Microbiol.">
        <title>The Global Catalogue of Microorganisms (GCM) 10K type strain sequencing project: providing services to taxonomists for standard genome sequencing and annotation.</title>
        <authorList>
            <consortium name="The Broad Institute Genomics Platform"/>
            <consortium name="The Broad Institute Genome Sequencing Center for Infectious Disease"/>
            <person name="Wu L."/>
            <person name="Ma J."/>
        </authorList>
    </citation>
    <scope>NUCLEOTIDE SEQUENCE [LARGE SCALE GENOMIC DNA]</scope>
    <source>
        <strain evidence="2">CCUG 71848</strain>
    </source>
</reference>
<accession>A0ABW3PNU4</accession>